<dbReference type="GO" id="GO:0099078">
    <property type="term" value="C:BORC complex"/>
    <property type="evidence" value="ECO:0007669"/>
    <property type="project" value="TreeGrafter"/>
</dbReference>
<dbReference type="Proteomes" id="UP000230066">
    <property type="component" value="Unassembled WGS sequence"/>
</dbReference>
<accession>A0A4E0RL84</accession>
<dbReference type="InterPro" id="IPR017246">
    <property type="entry name" value="Snapin"/>
</dbReference>
<evidence type="ECO:0000256" key="2">
    <source>
        <dbReference type="ARBA" id="ARBA00023054"/>
    </source>
</evidence>
<dbReference type="GO" id="GO:0008333">
    <property type="term" value="P:endosome to lysosome transport"/>
    <property type="evidence" value="ECO:0007669"/>
    <property type="project" value="TreeGrafter"/>
</dbReference>
<dbReference type="GO" id="GO:0031083">
    <property type="term" value="C:BLOC-1 complex"/>
    <property type="evidence" value="ECO:0007669"/>
    <property type="project" value="InterPro"/>
</dbReference>
<dbReference type="AlphaFoldDB" id="A0A4E0RL84"/>
<dbReference type="Pfam" id="PF14712">
    <property type="entry name" value="Snapin_Pallidin"/>
    <property type="match status" value="1"/>
</dbReference>
<evidence type="ECO:0000256" key="3">
    <source>
        <dbReference type="ARBA" id="ARBA00033330"/>
    </source>
</evidence>
<organism evidence="4 5">
    <name type="scientific">Fasciola hepatica</name>
    <name type="common">Liver fluke</name>
    <dbReference type="NCBI Taxonomy" id="6192"/>
    <lineage>
        <taxon>Eukaryota</taxon>
        <taxon>Metazoa</taxon>
        <taxon>Spiralia</taxon>
        <taxon>Lophotrochozoa</taxon>
        <taxon>Platyhelminthes</taxon>
        <taxon>Trematoda</taxon>
        <taxon>Digenea</taxon>
        <taxon>Plagiorchiida</taxon>
        <taxon>Echinostomata</taxon>
        <taxon>Echinostomatoidea</taxon>
        <taxon>Fasciolidae</taxon>
        <taxon>Fasciola</taxon>
    </lineage>
</organism>
<dbReference type="GO" id="GO:0016079">
    <property type="term" value="P:synaptic vesicle exocytosis"/>
    <property type="evidence" value="ECO:0007669"/>
    <property type="project" value="TreeGrafter"/>
</dbReference>
<proteinExistence type="inferred from homology"/>
<dbReference type="PANTHER" id="PTHR31305">
    <property type="entry name" value="SNARE-ASSOCIATED PROTEIN SNAPIN"/>
    <property type="match status" value="1"/>
</dbReference>
<dbReference type="GO" id="GO:0000149">
    <property type="term" value="F:SNARE binding"/>
    <property type="evidence" value="ECO:0007669"/>
    <property type="project" value="TreeGrafter"/>
</dbReference>
<dbReference type="GO" id="GO:0007040">
    <property type="term" value="P:lysosome organization"/>
    <property type="evidence" value="ECO:0007669"/>
    <property type="project" value="TreeGrafter"/>
</dbReference>
<evidence type="ECO:0000313" key="5">
    <source>
        <dbReference type="Proteomes" id="UP000230066"/>
    </source>
</evidence>
<dbReference type="InterPro" id="IPR028119">
    <property type="entry name" value="Snapin/Pallidin/Snn1"/>
</dbReference>
<dbReference type="GO" id="GO:0006886">
    <property type="term" value="P:intracellular protein transport"/>
    <property type="evidence" value="ECO:0007669"/>
    <property type="project" value="InterPro"/>
</dbReference>
<dbReference type="PANTHER" id="PTHR31305:SF2">
    <property type="entry name" value="SNARE-ASSOCIATED PROTEIN SNAPIN"/>
    <property type="match status" value="1"/>
</dbReference>
<sequence>MIPESEKSSVLTLLFTPSSERPATTHPNIDNAVADISNSDLTIDSDKLSSIEQRRKGEQELADGLLTVIKPNLERLDQAAFSLDGSQIELRNQLNSLIEILNRVESIHQCPVDLEPYVYRLGIYKTRILRVHSLLQRLQDRLNHLRQAIVTAQRQPIITHND</sequence>
<comment type="similarity">
    <text evidence="1">Belongs to the SNAPIN family.</text>
</comment>
<reference evidence="4" key="1">
    <citation type="submission" date="2019-03" db="EMBL/GenBank/DDBJ databases">
        <title>Improved annotation for the trematode Fasciola hepatica.</title>
        <authorList>
            <person name="Choi Y.-J."/>
            <person name="Martin J."/>
            <person name="Mitreva M."/>
        </authorList>
    </citation>
    <scope>NUCLEOTIDE SEQUENCE [LARGE SCALE GENOMIC DNA]</scope>
</reference>
<protein>
    <recommendedName>
        <fullName evidence="3">Biogenesis of lysosome-related organelles complex 1 subunit 7</fullName>
    </recommendedName>
</protein>
<evidence type="ECO:0000256" key="1">
    <source>
        <dbReference type="ARBA" id="ARBA00006111"/>
    </source>
</evidence>
<dbReference type="GO" id="GO:0008021">
    <property type="term" value="C:synaptic vesicle"/>
    <property type="evidence" value="ECO:0007669"/>
    <property type="project" value="TreeGrafter"/>
</dbReference>
<keyword evidence="2" id="KW-0175">Coiled coil</keyword>
<dbReference type="EMBL" id="JXXN02003039">
    <property type="protein sequence ID" value="THD22048.1"/>
    <property type="molecule type" value="Genomic_DNA"/>
</dbReference>
<evidence type="ECO:0000313" key="4">
    <source>
        <dbReference type="EMBL" id="THD22048.1"/>
    </source>
</evidence>
<name>A0A4E0RL84_FASHE</name>
<dbReference type="GO" id="GO:2000300">
    <property type="term" value="P:regulation of synaptic vesicle exocytosis"/>
    <property type="evidence" value="ECO:0007669"/>
    <property type="project" value="TreeGrafter"/>
</dbReference>
<gene>
    <name evidence="4" type="ORF">D915_007270</name>
</gene>
<comment type="caution">
    <text evidence="4">The sequence shown here is derived from an EMBL/GenBank/DDBJ whole genome shotgun (WGS) entry which is preliminary data.</text>
</comment>
<keyword evidence="5" id="KW-1185">Reference proteome</keyword>
<dbReference type="GO" id="GO:0032418">
    <property type="term" value="P:lysosome localization"/>
    <property type="evidence" value="ECO:0007669"/>
    <property type="project" value="TreeGrafter"/>
</dbReference>